<dbReference type="Pfam" id="PF01042">
    <property type="entry name" value="Ribonuc_L-PSP"/>
    <property type="match status" value="1"/>
</dbReference>
<dbReference type="SUPFAM" id="SSF55298">
    <property type="entry name" value="YjgF-like"/>
    <property type="match status" value="1"/>
</dbReference>
<organism evidence="1 2">
    <name type="scientific">Exophiala spinifera</name>
    <dbReference type="NCBI Taxonomy" id="91928"/>
    <lineage>
        <taxon>Eukaryota</taxon>
        <taxon>Fungi</taxon>
        <taxon>Dikarya</taxon>
        <taxon>Ascomycota</taxon>
        <taxon>Pezizomycotina</taxon>
        <taxon>Eurotiomycetes</taxon>
        <taxon>Chaetothyriomycetidae</taxon>
        <taxon>Chaetothyriales</taxon>
        <taxon>Herpotrichiellaceae</taxon>
        <taxon>Exophiala</taxon>
    </lineage>
</organism>
<gene>
    <name evidence="1" type="ORF">PV08_05754</name>
</gene>
<dbReference type="OrthoDB" id="309640at2759"/>
<sequence>MSHLHSVNFPAYEEISKQFHISAAVCIPTGCRLVATSGHVGMDDNGDVKVDLREQIECSFQNVEKAIRACDPQLSTEEIWNSVYQVTTYHAGGVGEEVMLTLQSVARKYMGHHRPAWAAIGVETLVIGKFEMSVFAALPGRIELS</sequence>
<dbReference type="InterPro" id="IPR006175">
    <property type="entry name" value="YjgF/YER057c/UK114"/>
</dbReference>
<keyword evidence="2" id="KW-1185">Reference proteome</keyword>
<dbReference type="EMBL" id="KN847495">
    <property type="protein sequence ID" value="KIW15704.1"/>
    <property type="molecule type" value="Genomic_DNA"/>
</dbReference>
<dbReference type="RefSeq" id="XP_016235920.1">
    <property type="nucleotide sequence ID" value="XM_016380093.1"/>
</dbReference>
<dbReference type="Gene3D" id="3.30.1330.40">
    <property type="entry name" value="RutC-like"/>
    <property type="match status" value="1"/>
</dbReference>
<reference evidence="1 2" key="1">
    <citation type="submission" date="2015-01" db="EMBL/GenBank/DDBJ databases">
        <title>The Genome Sequence of Exophiala spinifera CBS89968.</title>
        <authorList>
            <consortium name="The Broad Institute Genomics Platform"/>
            <person name="Cuomo C."/>
            <person name="de Hoog S."/>
            <person name="Gorbushina A."/>
            <person name="Stielow B."/>
            <person name="Teixiera M."/>
            <person name="Abouelleil A."/>
            <person name="Chapman S.B."/>
            <person name="Priest M."/>
            <person name="Young S.K."/>
            <person name="Wortman J."/>
            <person name="Nusbaum C."/>
            <person name="Birren B."/>
        </authorList>
    </citation>
    <scope>NUCLEOTIDE SEQUENCE [LARGE SCALE GENOMIC DNA]</scope>
    <source>
        <strain evidence="1 2">CBS 89968</strain>
    </source>
</reference>
<dbReference type="STRING" id="91928.A0A0D2BWN7"/>
<dbReference type="GeneID" id="27332837"/>
<dbReference type="InterPro" id="IPR035959">
    <property type="entry name" value="RutC-like_sf"/>
</dbReference>
<evidence type="ECO:0000313" key="2">
    <source>
        <dbReference type="Proteomes" id="UP000053328"/>
    </source>
</evidence>
<accession>A0A0D2BWN7</accession>
<evidence type="ECO:0000313" key="1">
    <source>
        <dbReference type="EMBL" id="KIW15704.1"/>
    </source>
</evidence>
<dbReference type="VEuPathDB" id="FungiDB:PV08_05754"/>
<dbReference type="AlphaFoldDB" id="A0A0D2BWN7"/>
<dbReference type="HOGENOM" id="CLU_100715_1_0_1"/>
<name>A0A0D2BWN7_9EURO</name>
<dbReference type="Proteomes" id="UP000053328">
    <property type="component" value="Unassembled WGS sequence"/>
</dbReference>
<proteinExistence type="predicted"/>
<protein>
    <submittedName>
        <fullName evidence="1">Uncharacterized protein</fullName>
    </submittedName>
</protein>